<dbReference type="GO" id="GO:0005524">
    <property type="term" value="F:ATP binding"/>
    <property type="evidence" value="ECO:0007669"/>
    <property type="project" value="UniProtKB-KW"/>
</dbReference>
<evidence type="ECO:0000259" key="9">
    <source>
        <dbReference type="Pfam" id="PF01259"/>
    </source>
</evidence>
<keyword evidence="3 8" id="KW-0436">Ligase</keyword>
<evidence type="ECO:0000256" key="2">
    <source>
        <dbReference type="ARBA" id="ARBA00010190"/>
    </source>
</evidence>
<accession>A0A6A8MC02</accession>
<dbReference type="AlphaFoldDB" id="A0A6A8MC02"/>
<dbReference type="Gene3D" id="3.30.200.20">
    <property type="entry name" value="Phosphorylase Kinase, domain 1"/>
    <property type="match status" value="1"/>
</dbReference>
<dbReference type="InterPro" id="IPR001636">
    <property type="entry name" value="SAICAR_synth"/>
</dbReference>
<gene>
    <name evidence="8" type="primary">purC</name>
    <name evidence="10" type="ORF">FYJ62_03400</name>
</gene>
<dbReference type="EC" id="6.3.2.6" evidence="8"/>
<reference evidence="10 11" key="1">
    <citation type="submission" date="2019-08" db="EMBL/GenBank/DDBJ databases">
        <title>In-depth cultivation of the pig gut microbiome towards novel bacterial diversity and tailored functional studies.</title>
        <authorList>
            <person name="Wylensek D."/>
            <person name="Hitch T.C.A."/>
            <person name="Clavel T."/>
        </authorList>
    </citation>
    <scope>NUCLEOTIDE SEQUENCE [LARGE SCALE GENOMIC DNA]</scope>
    <source>
        <strain evidence="10 11">Bifido-178-WT-2B</strain>
    </source>
</reference>
<dbReference type="EMBL" id="VUMX01000006">
    <property type="protein sequence ID" value="MST86706.1"/>
    <property type="molecule type" value="Genomic_DNA"/>
</dbReference>
<evidence type="ECO:0000313" key="11">
    <source>
        <dbReference type="Proteomes" id="UP000438120"/>
    </source>
</evidence>
<comment type="similarity">
    <text evidence="2 8">Belongs to the SAICAR synthetase family.</text>
</comment>
<evidence type="ECO:0000256" key="3">
    <source>
        <dbReference type="ARBA" id="ARBA00022598"/>
    </source>
</evidence>
<dbReference type="InterPro" id="IPR050089">
    <property type="entry name" value="SAICAR_synthetase"/>
</dbReference>
<evidence type="ECO:0000256" key="4">
    <source>
        <dbReference type="ARBA" id="ARBA00022741"/>
    </source>
</evidence>
<dbReference type="SUPFAM" id="SSF56104">
    <property type="entry name" value="SAICAR synthase-like"/>
    <property type="match status" value="1"/>
</dbReference>
<organism evidence="10 11">
    <name type="scientific">Lactobacillus porci</name>
    <dbReference type="NCBI Taxonomy" id="2012477"/>
    <lineage>
        <taxon>Bacteria</taxon>
        <taxon>Bacillati</taxon>
        <taxon>Bacillota</taxon>
        <taxon>Bacilli</taxon>
        <taxon>Lactobacillales</taxon>
        <taxon>Lactobacillaceae</taxon>
        <taxon>Lactobacillus</taxon>
    </lineage>
</organism>
<dbReference type="PANTHER" id="PTHR43599">
    <property type="entry name" value="MULTIFUNCTIONAL PROTEIN ADE2"/>
    <property type="match status" value="1"/>
</dbReference>
<dbReference type="NCBIfam" id="TIGR00081">
    <property type="entry name" value="purC"/>
    <property type="match status" value="1"/>
</dbReference>
<dbReference type="PANTHER" id="PTHR43599:SF3">
    <property type="entry name" value="SI:DKEY-6E2.2"/>
    <property type="match status" value="1"/>
</dbReference>
<keyword evidence="5 8" id="KW-0658">Purine biosynthesis</keyword>
<dbReference type="FunFam" id="3.30.470.20:FF:000006">
    <property type="entry name" value="Phosphoribosylaminoimidazole-succinocarboxamide synthase"/>
    <property type="match status" value="1"/>
</dbReference>
<dbReference type="CDD" id="cd01415">
    <property type="entry name" value="SAICAR_synt_PurC"/>
    <property type="match status" value="1"/>
</dbReference>
<keyword evidence="4 8" id="KW-0547">Nucleotide-binding</keyword>
<name>A0A6A8MC02_9LACO</name>
<dbReference type="HAMAP" id="MF_00137">
    <property type="entry name" value="SAICAR_synth"/>
    <property type="match status" value="1"/>
</dbReference>
<dbReference type="InterPro" id="IPR033934">
    <property type="entry name" value="SAICAR_synt_PurC"/>
</dbReference>
<dbReference type="Proteomes" id="UP000438120">
    <property type="component" value="Unassembled WGS sequence"/>
</dbReference>
<evidence type="ECO:0000313" key="10">
    <source>
        <dbReference type="EMBL" id="MST86706.1"/>
    </source>
</evidence>
<keyword evidence="11" id="KW-1185">Reference proteome</keyword>
<feature type="domain" description="SAICAR synthetase/ADE2 N-terminal" evidence="9">
    <location>
        <begin position="4"/>
        <end position="231"/>
    </location>
</feature>
<proteinExistence type="inferred from homology"/>
<evidence type="ECO:0000256" key="7">
    <source>
        <dbReference type="ARBA" id="ARBA00048475"/>
    </source>
</evidence>
<evidence type="ECO:0000256" key="1">
    <source>
        <dbReference type="ARBA" id="ARBA00004672"/>
    </source>
</evidence>
<sequence>MAELLYSGKTKDMWSTDDPNVLRAVFKDDTTALDGLKHDVFKNKGELDAEISTLVFEYLMKHGVKTHFIKRLSKNEQLVKKVKMIDLEVVTRNVAAGSFCKRYGIKEEGKKLDTPVEELFMKSDELHDPLMNESDAIAFHLITHEEHEQVWELSRQVNKLLTKLFADAGMELVDFKVEFGTLPNGEVVLADEFSPDNCRLWDLKTKDHMDKDVYRRQIGNLVDVYERVLARLQDALAKED</sequence>
<evidence type="ECO:0000256" key="8">
    <source>
        <dbReference type="HAMAP-Rule" id="MF_00137"/>
    </source>
</evidence>
<dbReference type="InterPro" id="IPR028923">
    <property type="entry name" value="SAICAR_synt/ADE2_N"/>
</dbReference>
<dbReference type="GO" id="GO:0004639">
    <property type="term" value="F:phosphoribosylaminoimidazolesuccinocarboxamide synthase activity"/>
    <property type="evidence" value="ECO:0007669"/>
    <property type="project" value="UniProtKB-UniRule"/>
</dbReference>
<comment type="caution">
    <text evidence="10">The sequence shown here is derived from an EMBL/GenBank/DDBJ whole genome shotgun (WGS) entry which is preliminary data.</text>
</comment>
<evidence type="ECO:0000256" key="5">
    <source>
        <dbReference type="ARBA" id="ARBA00022755"/>
    </source>
</evidence>
<dbReference type="OrthoDB" id="9801549at2"/>
<dbReference type="Pfam" id="PF01259">
    <property type="entry name" value="SAICAR_synt"/>
    <property type="match status" value="1"/>
</dbReference>
<protein>
    <recommendedName>
        <fullName evidence="8">Phosphoribosylaminoimidazole-succinocarboxamide synthase</fullName>
        <ecNumber evidence="8">6.3.2.6</ecNumber>
    </recommendedName>
    <alternativeName>
        <fullName evidence="8">SAICAR synthetase</fullName>
    </alternativeName>
</protein>
<dbReference type="GO" id="GO:0009236">
    <property type="term" value="P:cobalamin biosynthetic process"/>
    <property type="evidence" value="ECO:0007669"/>
    <property type="project" value="InterPro"/>
</dbReference>
<dbReference type="RefSeq" id="WP_154547734.1">
    <property type="nucleotide sequence ID" value="NZ_JBKZBY010000004.1"/>
</dbReference>
<evidence type="ECO:0000256" key="6">
    <source>
        <dbReference type="ARBA" id="ARBA00022840"/>
    </source>
</evidence>
<comment type="catalytic activity">
    <reaction evidence="7 8">
        <text>5-amino-1-(5-phospho-D-ribosyl)imidazole-4-carboxylate + L-aspartate + ATP = (2S)-2-[5-amino-1-(5-phospho-beta-D-ribosyl)imidazole-4-carboxamido]succinate + ADP + phosphate + 2 H(+)</text>
        <dbReference type="Rhea" id="RHEA:22628"/>
        <dbReference type="ChEBI" id="CHEBI:15378"/>
        <dbReference type="ChEBI" id="CHEBI:29991"/>
        <dbReference type="ChEBI" id="CHEBI:30616"/>
        <dbReference type="ChEBI" id="CHEBI:43474"/>
        <dbReference type="ChEBI" id="CHEBI:58443"/>
        <dbReference type="ChEBI" id="CHEBI:77657"/>
        <dbReference type="ChEBI" id="CHEBI:456216"/>
        <dbReference type="EC" id="6.3.2.6"/>
    </reaction>
</comment>
<dbReference type="UniPathway" id="UPA00074">
    <property type="reaction ID" value="UER00131"/>
</dbReference>
<dbReference type="GO" id="GO:0006189">
    <property type="term" value="P:'de novo' IMP biosynthetic process"/>
    <property type="evidence" value="ECO:0007669"/>
    <property type="project" value="UniProtKB-UniRule"/>
</dbReference>
<dbReference type="Gene3D" id="3.30.470.20">
    <property type="entry name" value="ATP-grasp fold, B domain"/>
    <property type="match status" value="1"/>
</dbReference>
<comment type="pathway">
    <text evidence="1 8">Purine metabolism; IMP biosynthesis via de novo pathway; 5-amino-1-(5-phospho-D-ribosyl)imidazole-4-carboxamide from 5-amino-1-(5-phospho-D-ribosyl)imidazole-4-carboxylate: step 1/2.</text>
</comment>
<keyword evidence="6 8" id="KW-0067">ATP-binding</keyword>